<evidence type="ECO:0000256" key="1">
    <source>
        <dbReference type="ARBA" id="ARBA00004474"/>
    </source>
</evidence>
<gene>
    <name evidence="5" type="primary">ycf35</name>
</gene>
<reference evidence="5" key="2">
    <citation type="submission" date="2019-04" db="EMBL/GenBank/DDBJ databases">
        <authorList>
            <person name="Pasella M."/>
        </authorList>
    </citation>
    <scope>NUCLEOTIDE SEQUENCE</scope>
    <source>
        <strain evidence="5">PD2926</strain>
    </source>
</reference>
<name>A0A4D6WMU3_9FLOR</name>
<comment type="subcellular location">
    <subcellularLocation>
        <location evidence="1">Plastid</location>
    </subcellularLocation>
</comment>
<evidence type="ECO:0000256" key="2">
    <source>
        <dbReference type="ARBA" id="ARBA00009068"/>
    </source>
</evidence>
<dbReference type="PANTHER" id="PTHR39638">
    <property type="entry name" value="YCF35"/>
    <property type="match status" value="1"/>
</dbReference>
<dbReference type="EMBL" id="MK814615">
    <property type="protein sequence ID" value="QCI04843.1"/>
    <property type="molecule type" value="Genomic_DNA"/>
</dbReference>
<dbReference type="Pfam" id="PF06868">
    <property type="entry name" value="DUF1257"/>
    <property type="match status" value="1"/>
</dbReference>
<comment type="similarity">
    <text evidence="2">Belongs to the ycf35 family.</text>
</comment>
<dbReference type="InterPro" id="IPR009666">
    <property type="entry name" value="Uncharacterised_Ycf35"/>
</dbReference>
<dbReference type="AlphaFoldDB" id="A0A4D6WMU3"/>
<geneLocation type="plastid" evidence="5"/>
<dbReference type="PANTHER" id="PTHR39638:SF2">
    <property type="entry name" value="YCF35"/>
    <property type="match status" value="1"/>
</dbReference>
<evidence type="ECO:0000256" key="3">
    <source>
        <dbReference type="ARBA" id="ARBA00021585"/>
    </source>
</evidence>
<evidence type="ECO:0000256" key="4">
    <source>
        <dbReference type="ARBA" id="ARBA00022640"/>
    </source>
</evidence>
<accession>A0A4D6WMU3</accession>
<proteinExistence type="inferred from homology"/>
<protein>
    <recommendedName>
        <fullName evidence="3">Uncharacterized protein ycf35</fullName>
    </recommendedName>
</protein>
<sequence>MSHFSKIKTNISDLELLKKTIIDLGFTYKVAIADQVNAKVYLYNSFNQDTYLCSFQWNDYQYFLVTDMQLWNFQFNDFLEKLNQKYAYNVIMQKSMNNGFDKICQEVMNDGSVKLVMQRWCYN</sequence>
<organism evidence="5">
    <name type="scientific">Bornetia secundiflora</name>
    <dbReference type="NCBI Taxonomy" id="2575637"/>
    <lineage>
        <taxon>Eukaryota</taxon>
        <taxon>Rhodophyta</taxon>
        <taxon>Florideophyceae</taxon>
        <taxon>Rhodymeniophycidae</taxon>
        <taxon>Ceramiales</taxon>
        <taxon>Wrangeliaceae</taxon>
        <taxon>Bornetia</taxon>
    </lineage>
</organism>
<keyword evidence="4 5" id="KW-0934">Plastid</keyword>
<evidence type="ECO:0000313" key="5">
    <source>
        <dbReference type="EMBL" id="QCI04843.1"/>
    </source>
</evidence>
<reference evidence="5" key="1">
    <citation type="journal article" date="2019" name="Mol. Phylogenet. Evol.">
        <title>Morphological evolution and classification of the red algal order Ceramiales inferred using plastid phylogenomics.</title>
        <authorList>
            <person name="Diaz-Tapia P."/>
            <person name="Pasella M.M."/>
            <person name="Verbruggen H."/>
            <person name="Maggs C.A."/>
        </authorList>
    </citation>
    <scope>NUCLEOTIDE SEQUENCE</scope>
    <source>
        <strain evidence="5">PD2926</strain>
    </source>
</reference>
<dbReference type="GO" id="GO:0009536">
    <property type="term" value="C:plastid"/>
    <property type="evidence" value="ECO:0007669"/>
    <property type="project" value="UniProtKB-SubCell"/>
</dbReference>